<accession>A0AAU7S5W4</accession>
<dbReference type="PROSITE" id="PS50949">
    <property type="entry name" value="HTH_GNTR"/>
    <property type="match status" value="1"/>
</dbReference>
<sequence length="241" mass="27006">MFGNEVNFVDERSLADRFKTAQIYRRLKELLLFQKIPPRTKLDIGALAHRLNVSKTPVREALIMLAEERIIQVLPGSGYFSKPLRAAEIAEDYEIAFAVLKHVISAHIESFASASLPRPTSASNAAQDIARNVRSYVDFIEALLERIVSIGGNELSLQMIRSFNGRTTYIRQLDLQQPARFAQIASSVGELVERLEQADAAGAIDRLERLYKDKIALLHHLVAEGNRHAMGAGGQWEDFVH</sequence>
<dbReference type="GO" id="GO:0003700">
    <property type="term" value="F:DNA-binding transcription factor activity"/>
    <property type="evidence" value="ECO:0007669"/>
    <property type="project" value="InterPro"/>
</dbReference>
<organism evidence="5">
    <name type="scientific">Rhizobium sp. ZPR3</name>
    <dbReference type="NCBI Taxonomy" id="3158967"/>
    <lineage>
        <taxon>Bacteria</taxon>
        <taxon>Pseudomonadati</taxon>
        <taxon>Pseudomonadota</taxon>
        <taxon>Alphaproteobacteria</taxon>
        <taxon>Hyphomicrobiales</taxon>
        <taxon>Rhizobiaceae</taxon>
        <taxon>Rhizobium/Agrobacterium group</taxon>
        <taxon>Rhizobium</taxon>
    </lineage>
</organism>
<keyword evidence="2" id="KW-0238">DNA-binding</keyword>
<keyword evidence="3" id="KW-0804">Transcription</keyword>
<evidence type="ECO:0000256" key="2">
    <source>
        <dbReference type="ARBA" id="ARBA00023125"/>
    </source>
</evidence>
<protein>
    <submittedName>
        <fullName evidence="5">GntR family transcriptional regulator</fullName>
    </submittedName>
</protein>
<evidence type="ECO:0000256" key="1">
    <source>
        <dbReference type="ARBA" id="ARBA00023015"/>
    </source>
</evidence>
<dbReference type="EMBL" id="CP157963">
    <property type="protein sequence ID" value="XBT97847.1"/>
    <property type="molecule type" value="Genomic_DNA"/>
</dbReference>
<gene>
    <name evidence="5" type="ORF">ABM479_33700</name>
</gene>
<evidence type="ECO:0000313" key="5">
    <source>
        <dbReference type="EMBL" id="XBT97847.1"/>
    </source>
</evidence>
<dbReference type="PANTHER" id="PTHR43537:SF5">
    <property type="entry name" value="UXU OPERON TRANSCRIPTIONAL REGULATOR"/>
    <property type="match status" value="1"/>
</dbReference>
<dbReference type="PANTHER" id="PTHR43537">
    <property type="entry name" value="TRANSCRIPTIONAL REGULATOR, GNTR FAMILY"/>
    <property type="match status" value="1"/>
</dbReference>
<dbReference type="InterPro" id="IPR036388">
    <property type="entry name" value="WH-like_DNA-bd_sf"/>
</dbReference>
<feature type="domain" description="HTH gntR-type" evidence="4">
    <location>
        <begin position="17"/>
        <end position="84"/>
    </location>
</feature>
<dbReference type="CDD" id="cd07377">
    <property type="entry name" value="WHTH_GntR"/>
    <property type="match status" value="1"/>
</dbReference>
<dbReference type="RefSeq" id="WP_349963112.1">
    <property type="nucleotide sequence ID" value="NZ_CP157963.1"/>
</dbReference>
<dbReference type="SMART" id="SM00345">
    <property type="entry name" value="HTH_GNTR"/>
    <property type="match status" value="1"/>
</dbReference>
<name>A0AAU7S5W4_9HYPH</name>
<keyword evidence="5" id="KW-0614">Plasmid</keyword>
<evidence type="ECO:0000256" key="3">
    <source>
        <dbReference type="ARBA" id="ARBA00023163"/>
    </source>
</evidence>
<reference evidence="5" key="1">
    <citation type="submission" date="2024-06" db="EMBL/GenBank/DDBJ databases">
        <authorList>
            <person name="Li T."/>
            <person name="Gao R."/>
        </authorList>
    </citation>
    <scope>NUCLEOTIDE SEQUENCE</scope>
    <source>
        <strain evidence="5">ZPR3</strain>
        <plasmid evidence="5">unnamed3</plasmid>
    </source>
</reference>
<dbReference type="InterPro" id="IPR000524">
    <property type="entry name" value="Tscrpt_reg_HTH_GntR"/>
</dbReference>
<dbReference type="InterPro" id="IPR036390">
    <property type="entry name" value="WH_DNA-bd_sf"/>
</dbReference>
<dbReference type="Gene3D" id="1.10.10.10">
    <property type="entry name" value="Winged helix-like DNA-binding domain superfamily/Winged helix DNA-binding domain"/>
    <property type="match status" value="1"/>
</dbReference>
<proteinExistence type="predicted"/>
<dbReference type="GO" id="GO:0003677">
    <property type="term" value="F:DNA binding"/>
    <property type="evidence" value="ECO:0007669"/>
    <property type="project" value="UniProtKB-KW"/>
</dbReference>
<geneLocation type="plasmid" evidence="5">
    <name>unnamed3</name>
</geneLocation>
<dbReference type="SUPFAM" id="SSF46785">
    <property type="entry name" value="Winged helix' DNA-binding domain"/>
    <property type="match status" value="1"/>
</dbReference>
<evidence type="ECO:0000259" key="4">
    <source>
        <dbReference type="PROSITE" id="PS50949"/>
    </source>
</evidence>
<keyword evidence="1" id="KW-0805">Transcription regulation</keyword>
<dbReference type="AlphaFoldDB" id="A0AAU7S5W4"/>
<dbReference type="Pfam" id="PF00392">
    <property type="entry name" value="GntR"/>
    <property type="match status" value="1"/>
</dbReference>